<reference evidence="3" key="1">
    <citation type="submission" date="2015-07" db="EMBL/GenBank/DDBJ databases">
        <title>Genome sequencing project for genomic taxonomy and phylogenomics of Bacillus-like bacteria.</title>
        <authorList>
            <person name="Liu B."/>
            <person name="Wang J."/>
            <person name="Zhu Y."/>
            <person name="Liu G."/>
            <person name="Chen Q."/>
            <person name="Chen Z."/>
            <person name="Lan J."/>
            <person name="Che J."/>
            <person name="Ge C."/>
            <person name="Shi H."/>
            <person name="Pan Z."/>
            <person name="Liu X."/>
        </authorList>
    </citation>
    <scope>NUCLEOTIDE SEQUENCE [LARGE SCALE GENOMIC DNA]</scope>
    <source>
        <strain evidence="3">DSM 9887</strain>
    </source>
</reference>
<name>A0A0K9YNI5_9BACL</name>
<organism evidence="2 3">
    <name type="scientific">Brevibacillus reuszeri</name>
    <dbReference type="NCBI Taxonomy" id="54915"/>
    <lineage>
        <taxon>Bacteria</taxon>
        <taxon>Bacillati</taxon>
        <taxon>Bacillota</taxon>
        <taxon>Bacilli</taxon>
        <taxon>Bacillales</taxon>
        <taxon>Paenibacillaceae</taxon>
        <taxon>Brevibacillus</taxon>
    </lineage>
</organism>
<dbReference type="PATRIC" id="fig|54915.3.peg.1933"/>
<reference evidence="1 4" key="3">
    <citation type="submission" date="2019-06" db="EMBL/GenBank/DDBJ databases">
        <title>Whole genome shotgun sequence of Brevibacillus reuszeri NBRC 15719.</title>
        <authorList>
            <person name="Hosoyama A."/>
            <person name="Uohara A."/>
            <person name="Ohji S."/>
            <person name="Ichikawa N."/>
        </authorList>
    </citation>
    <scope>NUCLEOTIDE SEQUENCE [LARGE SCALE GENOMIC DNA]</scope>
    <source>
        <strain evidence="1 4">NBRC 15719</strain>
    </source>
</reference>
<dbReference type="EMBL" id="BJON01000028">
    <property type="protein sequence ID" value="GED72336.1"/>
    <property type="molecule type" value="Genomic_DNA"/>
</dbReference>
<gene>
    <name evidence="2" type="ORF">ADS79_14710</name>
    <name evidence="1" type="ORF">BRE01_60380</name>
</gene>
<dbReference type="Proteomes" id="UP000319578">
    <property type="component" value="Unassembled WGS sequence"/>
</dbReference>
<evidence type="ECO:0000313" key="2">
    <source>
        <dbReference type="EMBL" id="KNB70217.1"/>
    </source>
</evidence>
<evidence type="ECO:0000313" key="1">
    <source>
        <dbReference type="EMBL" id="GED72336.1"/>
    </source>
</evidence>
<dbReference type="EMBL" id="LGIQ01000009">
    <property type="protein sequence ID" value="KNB70217.1"/>
    <property type="molecule type" value="Genomic_DNA"/>
</dbReference>
<evidence type="ECO:0000313" key="3">
    <source>
        <dbReference type="Proteomes" id="UP000036834"/>
    </source>
</evidence>
<protein>
    <submittedName>
        <fullName evidence="2">Uncharacterized protein</fullName>
    </submittedName>
</protein>
<reference evidence="2" key="2">
    <citation type="submission" date="2015-07" db="EMBL/GenBank/DDBJ databases">
        <title>MeaNS - Measles Nucleotide Surveillance Program.</title>
        <authorList>
            <person name="Tran T."/>
            <person name="Druce J."/>
        </authorList>
    </citation>
    <scope>NUCLEOTIDE SEQUENCE</scope>
    <source>
        <strain evidence="2">DSM 9887</strain>
    </source>
</reference>
<accession>A0A0K9YNI5</accession>
<dbReference type="Proteomes" id="UP000036834">
    <property type="component" value="Unassembled WGS sequence"/>
</dbReference>
<dbReference type="RefSeq" id="WP_049739186.1">
    <property type="nucleotide sequence ID" value="NZ_BJON01000028.1"/>
</dbReference>
<comment type="caution">
    <text evidence="2">The sequence shown here is derived from an EMBL/GenBank/DDBJ whole genome shotgun (WGS) entry which is preliminary data.</text>
</comment>
<proteinExistence type="predicted"/>
<dbReference type="AlphaFoldDB" id="A0A0K9YNI5"/>
<keyword evidence="4" id="KW-1185">Reference proteome</keyword>
<evidence type="ECO:0000313" key="4">
    <source>
        <dbReference type="Proteomes" id="UP000319578"/>
    </source>
</evidence>
<sequence length="59" mass="7212">MSKLPYTKKYPERKIVLEEDGWEIKVYDKYVMMDRKGFEELLRRGRFYGLYSRVTGLDN</sequence>